<dbReference type="EMBL" id="VOPY01000001">
    <property type="protein sequence ID" value="TXC74235.1"/>
    <property type="molecule type" value="Genomic_DNA"/>
</dbReference>
<feature type="transmembrane region" description="Helical" evidence="3">
    <location>
        <begin position="94"/>
        <end position="112"/>
    </location>
</feature>
<dbReference type="Pfam" id="PF02397">
    <property type="entry name" value="Bac_transf"/>
    <property type="match status" value="1"/>
</dbReference>
<keyword evidence="5" id="KW-0808">Transferase</keyword>
<dbReference type="GO" id="GO:0016780">
    <property type="term" value="F:phosphotransferase activity, for other substituted phosphate groups"/>
    <property type="evidence" value="ECO:0007669"/>
    <property type="project" value="TreeGrafter"/>
</dbReference>
<evidence type="ECO:0000256" key="1">
    <source>
        <dbReference type="ARBA" id="ARBA00006464"/>
    </source>
</evidence>
<dbReference type="Proteomes" id="UP000321129">
    <property type="component" value="Unassembled WGS sequence"/>
</dbReference>
<keyword evidence="3" id="KW-1133">Transmembrane helix</keyword>
<dbReference type="PANTHER" id="PTHR30576">
    <property type="entry name" value="COLANIC BIOSYNTHESIS UDP-GLUCOSE LIPID CARRIER TRANSFERASE"/>
    <property type="match status" value="1"/>
</dbReference>
<keyword evidence="3" id="KW-0812">Transmembrane</keyword>
<dbReference type="GO" id="GO:0000271">
    <property type="term" value="P:polysaccharide biosynthetic process"/>
    <property type="evidence" value="ECO:0007669"/>
    <property type="project" value="UniProtKB-KW"/>
</dbReference>
<feature type="transmembrane region" description="Helical" evidence="3">
    <location>
        <begin position="30"/>
        <end position="50"/>
    </location>
</feature>
<evidence type="ECO:0000313" key="5">
    <source>
        <dbReference type="EMBL" id="TXC74235.1"/>
    </source>
</evidence>
<feature type="transmembrane region" description="Helical" evidence="3">
    <location>
        <begin position="62"/>
        <end position="79"/>
    </location>
</feature>
<accession>A0A5C6UU30</accession>
<protein>
    <submittedName>
        <fullName evidence="5">Sugar transferase</fullName>
    </submittedName>
</protein>
<comment type="similarity">
    <text evidence="1">Belongs to the bacterial sugar transferase family.</text>
</comment>
<organism evidence="5 6">
    <name type="scientific">Flavisphingopyxis soli</name>
    <dbReference type="NCBI Taxonomy" id="2601267"/>
    <lineage>
        <taxon>Bacteria</taxon>
        <taxon>Pseudomonadati</taxon>
        <taxon>Pseudomonadota</taxon>
        <taxon>Alphaproteobacteria</taxon>
        <taxon>Sphingomonadales</taxon>
        <taxon>Sphingopyxidaceae</taxon>
        <taxon>Flavisphingopyxis</taxon>
    </lineage>
</organism>
<dbReference type="InterPro" id="IPR003362">
    <property type="entry name" value="Bact_transf"/>
</dbReference>
<evidence type="ECO:0000259" key="4">
    <source>
        <dbReference type="Pfam" id="PF02397"/>
    </source>
</evidence>
<keyword evidence="3" id="KW-0472">Membrane</keyword>
<feature type="transmembrane region" description="Helical" evidence="3">
    <location>
        <begin position="250"/>
        <end position="273"/>
    </location>
</feature>
<name>A0A5C6UU30_9SPHN</name>
<gene>
    <name evidence="5" type="ORF">FSZ31_05895</name>
</gene>
<proteinExistence type="inferred from homology"/>
<comment type="caution">
    <text evidence="5">The sequence shown here is derived from an EMBL/GenBank/DDBJ whole genome shotgun (WGS) entry which is preliminary data.</text>
</comment>
<keyword evidence="2" id="KW-0270">Exopolysaccharide synthesis</keyword>
<keyword evidence="6" id="KW-1185">Reference proteome</keyword>
<dbReference type="PANTHER" id="PTHR30576:SF0">
    <property type="entry name" value="UNDECAPRENYL-PHOSPHATE N-ACETYLGALACTOSAMINYL 1-PHOSPHATE TRANSFERASE-RELATED"/>
    <property type="match status" value="1"/>
</dbReference>
<reference evidence="5 6" key="1">
    <citation type="submission" date="2019-08" db="EMBL/GenBank/DDBJ databases">
        <title>Sphingorhabdus soil sp. nov., isolated from arctic soil.</title>
        <authorList>
            <person name="Liu Y."/>
        </authorList>
    </citation>
    <scope>NUCLEOTIDE SEQUENCE [LARGE SCALE GENOMIC DNA]</scope>
    <source>
        <strain evidence="5 6">D-2Q-5-6</strain>
    </source>
</reference>
<sequence>MGNWAPTVNLTTYEYKRAQEGLSSSPWFRLQTLTGLFICAGLPYIVSIVIRRLPYDRDPPSLNTLIGATLAVMLGIYFSRRLTYFPGTRQRESVLPAFLLSFGVVAVALLLWRLDYSRIQLATSAIMSILFFSLPNIFGRQWEQTTFHVVPVGAVGRLKRMAGVSFVTMAEPALPDRANAAIVADFRASIPPEWERTLAQAALQGYPVYHVKQLVESLSGQVKIEHLSENSLGSLIPNLGYRKIKSLVDVIAALVVLPFVLVILVPCAIAIRLDSPGPVFFRQKRMGFRGKVFTVIKFRTMAWHPEPTADDARNAAVTQDGDTRITRVGSILRKFRLDELPQIFNILRGEMSWIGPRPEAVQLSQWYEDELPFYSYRHIVLPGITGWAQVNQGHVADLEAVGTKLQFDFYYIKYFSAWLDILITLKTVRTMLTGFGAK</sequence>
<dbReference type="AlphaFoldDB" id="A0A5C6UU30"/>
<feature type="domain" description="Bacterial sugar transferase" evidence="4">
    <location>
        <begin position="245"/>
        <end position="432"/>
    </location>
</feature>
<evidence type="ECO:0000256" key="2">
    <source>
        <dbReference type="ARBA" id="ARBA00023169"/>
    </source>
</evidence>
<evidence type="ECO:0000256" key="3">
    <source>
        <dbReference type="SAM" id="Phobius"/>
    </source>
</evidence>
<evidence type="ECO:0000313" key="6">
    <source>
        <dbReference type="Proteomes" id="UP000321129"/>
    </source>
</evidence>